<dbReference type="SUPFAM" id="SSF102588">
    <property type="entry name" value="LmbE-like"/>
    <property type="match status" value="1"/>
</dbReference>
<evidence type="ECO:0000313" key="2">
    <source>
        <dbReference type="Proteomes" id="UP000276417"/>
    </source>
</evidence>
<dbReference type="Pfam" id="PF02585">
    <property type="entry name" value="PIG-L"/>
    <property type="match status" value="1"/>
</dbReference>
<dbReference type="GO" id="GO:0016811">
    <property type="term" value="F:hydrolase activity, acting on carbon-nitrogen (but not peptide) bonds, in linear amides"/>
    <property type="evidence" value="ECO:0007669"/>
    <property type="project" value="TreeGrafter"/>
</dbReference>
<dbReference type="KEGG" id="dph:EHF33_08505"/>
<dbReference type="InterPro" id="IPR024078">
    <property type="entry name" value="LmbE-like_dom_sf"/>
</dbReference>
<dbReference type="EMBL" id="CP034183">
    <property type="protein sequence ID" value="AZI42782.1"/>
    <property type="molecule type" value="Genomic_DNA"/>
</dbReference>
<reference evidence="1 2" key="1">
    <citation type="submission" date="2018-11" db="EMBL/GenBank/DDBJ databases">
        <title>Deinococcus shelandsis sp. nov., isolated from South Shetland Islands soil of Antarctica.</title>
        <authorList>
            <person name="Tian J."/>
        </authorList>
    </citation>
    <scope>NUCLEOTIDE SEQUENCE [LARGE SCALE GENOMIC DNA]</scope>
    <source>
        <strain evidence="1 2">S14-83T</strain>
    </source>
</reference>
<dbReference type="Gene3D" id="3.40.50.10320">
    <property type="entry name" value="LmbE-like"/>
    <property type="match status" value="1"/>
</dbReference>
<name>A0A3G8YBN3_9DEIO</name>
<sequence>MRLYRPRKWKRLAAAAVILLLLAAFINGWYWLPTGRLTVHQVKAAAAALPIMEPLSGRVLFVSPHPDDETLAAGGLLQDVIERGGQVYVVFLTSGDGFEWDARATNREVNVDRADMLRLGLRRMNEARAATAALGIPKDHIFFLGFPDQGLTPIYLQNYLSPYTSPHTGVNRVPYAGTFAPGKPYTGKELDRQLAAVYDQVKPDTVLAPSAQDGHPDHRTAAYVSSRLATQRGEKLYFYLVHGGLEWPLPKGKHEELPLAPPRPTWQGLKWNRYPVTDHQRKRQIEAIKAYKTQLMVVPRFMWAFVRQNELLLPAPAEGAPIPPADLGK</sequence>
<protein>
    <submittedName>
        <fullName evidence="1">PIG-L family deacetylase</fullName>
    </submittedName>
</protein>
<dbReference type="RefSeq" id="WP_124870049.1">
    <property type="nucleotide sequence ID" value="NZ_CP034183.1"/>
</dbReference>
<dbReference type="Proteomes" id="UP000276417">
    <property type="component" value="Chromosome 1"/>
</dbReference>
<keyword evidence="2" id="KW-1185">Reference proteome</keyword>
<dbReference type="PANTHER" id="PTHR12993">
    <property type="entry name" value="N-ACETYLGLUCOSAMINYL-PHOSPHATIDYLINOSITOL DE-N-ACETYLASE-RELATED"/>
    <property type="match status" value="1"/>
</dbReference>
<dbReference type="OrthoDB" id="9815144at2"/>
<proteinExistence type="predicted"/>
<organism evidence="1 2">
    <name type="scientific">Deinococcus psychrotolerans</name>
    <dbReference type="NCBI Taxonomy" id="2489213"/>
    <lineage>
        <taxon>Bacteria</taxon>
        <taxon>Thermotogati</taxon>
        <taxon>Deinococcota</taxon>
        <taxon>Deinococci</taxon>
        <taxon>Deinococcales</taxon>
        <taxon>Deinococcaceae</taxon>
        <taxon>Deinococcus</taxon>
    </lineage>
</organism>
<accession>A0A3G8YBN3</accession>
<dbReference type="AlphaFoldDB" id="A0A3G8YBN3"/>
<dbReference type="InterPro" id="IPR003737">
    <property type="entry name" value="GlcNAc_PI_deacetylase-related"/>
</dbReference>
<evidence type="ECO:0000313" key="1">
    <source>
        <dbReference type="EMBL" id="AZI42782.1"/>
    </source>
</evidence>
<dbReference type="PANTHER" id="PTHR12993:SF29">
    <property type="entry name" value="BLR3841 PROTEIN"/>
    <property type="match status" value="1"/>
</dbReference>
<gene>
    <name evidence="1" type="ORF">EHF33_08505</name>
</gene>